<evidence type="ECO:0000256" key="1">
    <source>
        <dbReference type="SAM" id="Phobius"/>
    </source>
</evidence>
<gene>
    <name evidence="3" type="primary">LOC111103694</name>
</gene>
<organism evidence="2 3">
    <name type="scientific">Crassostrea virginica</name>
    <name type="common">Eastern oyster</name>
    <dbReference type="NCBI Taxonomy" id="6565"/>
    <lineage>
        <taxon>Eukaryota</taxon>
        <taxon>Metazoa</taxon>
        <taxon>Spiralia</taxon>
        <taxon>Lophotrochozoa</taxon>
        <taxon>Mollusca</taxon>
        <taxon>Bivalvia</taxon>
        <taxon>Autobranchia</taxon>
        <taxon>Pteriomorphia</taxon>
        <taxon>Ostreida</taxon>
        <taxon>Ostreoidea</taxon>
        <taxon>Ostreidae</taxon>
        <taxon>Crassostrea</taxon>
    </lineage>
</organism>
<dbReference type="RefSeq" id="XP_022292836.1">
    <property type="nucleotide sequence ID" value="XM_022437128.1"/>
</dbReference>
<keyword evidence="1" id="KW-0472">Membrane</keyword>
<dbReference type="Proteomes" id="UP000694844">
    <property type="component" value="Chromosome 7"/>
</dbReference>
<dbReference type="GeneID" id="111103694"/>
<evidence type="ECO:0000313" key="3">
    <source>
        <dbReference type="RefSeq" id="XP_022292836.1"/>
    </source>
</evidence>
<dbReference type="KEGG" id="cvn:111103694"/>
<reference evidence="3" key="1">
    <citation type="submission" date="2025-08" db="UniProtKB">
        <authorList>
            <consortium name="RefSeq"/>
        </authorList>
    </citation>
    <scope>IDENTIFICATION</scope>
    <source>
        <tissue evidence="3">Whole sample</tissue>
    </source>
</reference>
<keyword evidence="1" id="KW-0812">Transmembrane</keyword>
<feature type="transmembrane region" description="Helical" evidence="1">
    <location>
        <begin position="102"/>
        <end position="123"/>
    </location>
</feature>
<keyword evidence="2" id="KW-1185">Reference proteome</keyword>
<dbReference type="AlphaFoldDB" id="A0A8B8AP82"/>
<name>A0A8B8AP82_CRAVI</name>
<protein>
    <submittedName>
        <fullName evidence="3">Uncharacterized protein LOC111103694</fullName>
    </submittedName>
</protein>
<evidence type="ECO:0000313" key="2">
    <source>
        <dbReference type="Proteomes" id="UP000694844"/>
    </source>
</evidence>
<proteinExistence type="predicted"/>
<dbReference type="Gene3D" id="2.170.300.10">
    <property type="entry name" value="Tie2 ligand-binding domain superfamily"/>
    <property type="match status" value="1"/>
</dbReference>
<accession>A0A8B8AP82</accession>
<sequence length="253" mass="28109">MACKLGYFGSLCDTPCLPGFYGKNCAGACHPLCSTEECDPRYGCTLTTADIIPKTNSNLLQTANKDITQVEKTTSAYAASSHQSVLHITEDLPPQHVFKSSYLLQALAGVICLFLLIIVIMLFKKSKSRKGKRGNDTDNKSKIQLQKEIHTSYDTVSESSRTIPVYQPLKAEYDEINEQIQIHCSGSIRESNDCEKEHISLTKNTTDTQVNNFQMNDIVLEQSIKREDNLGTVASAKSQSRDIEEKGSYIDVI</sequence>
<keyword evidence="1" id="KW-1133">Transmembrane helix</keyword>